<feature type="domain" description="RNase H type-1" evidence="2">
    <location>
        <begin position="511"/>
        <end position="575"/>
    </location>
</feature>
<proteinExistence type="predicted"/>
<organism evidence="4 5">
    <name type="scientific">Hibiscus sabdariffa</name>
    <name type="common">roselle</name>
    <dbReference type="NCBI Taxonomy" id="183260"/>
    <lineage>
        <taxon>Eukaryota</taxon>
        <taxon>Viridiplantae</taxon>
        <taxon>Streptophyta</taxon>
        <taxon>Embryophyta</taxon>
        <taxon>Tracheophyta</taxon>
        <taxon>Spermatophyta</taxon>
        <taxon>Magnoliopsida</taxon>
        <taxon>eudicotyledons</taxon>
        <taxon>Gunneridae</taxon>
        <taxon>Pentapetalae</taxon>
        <taxon>rosids</taxon>
        <taxon>malvids</taxon>
        <taxon>Malvales</taxon>
        <taxon>Malvaceae</taxon>
        <taxon>Malvoideae</taxon>
        <taxon>Hibiscus</taxon>
    </lineage>
</organism>
<comment type="caution">
    <text evidence="4">The sequence shown here is derived from an EMBL/GenBank/DDBJ whole genome shotgun (WGS) entry which is preliminary data.</text>
</comment>
<dbReference type="PANTHER" id="PTHR47074">
    <property type="entry name" value="BNAC02G40300D PROTEIN"/>
    <property type="match status" value="1"/>
</dbReference>
<dbReference type="InterPro" id="IPR026960">
    <property type="entry name" value="RVT-Znf"/>
</dbReference>
<feature type="region of interest" description="Disordered" evidence="1">
    <location>
        <begin position="57"/>
        <end position="87"/>
    </location>
</feature>
<dbReference type="PANTHER" id="PTHR47074:SF61">
    <property type="entry name" value="RNASE H TYPE-1 DOMAIN-CONTAINING PROTEIN"/>
    <property type="match status" value="1"/>
</dbReference>
<sequence>MVRINPANNSSGQDSRKSVRYSPPSPFTDMNSARLPSGSTSFSDVIMTAVGEQSPIVPSEGIKRPRVQPHLSGVSTAADSLDSSDHPSAGLAQQLFATSSPKGGSEILNLVQPLISDAMNNKLLAPFSTEEVYAAVKSMAPLKALGLDGYPALFFQKYWSIVEGTENGKVVTNAINPNFTLVSDLIDHSRYTWKVETIRSLFSEDQANQILVMPLSSSNPDDAIIWRYDRSSCYSVKSGYRMLAHVAESHIDVSSTSNVDQVKRLYSALWSLAIPTKIKVMFWRFIKNCLPTNVNLYNRRIHLDTTCTLCAGEAETVDHILFCPFTTSILSHLGIDLILPSSEQNWLLWLSSLFDQLDKKRMRVHWLPPLGDTIKVNFDACFSSRYRTSFSRVVAKNYGGSIMAAGTIPHHFVTNPEVAEAYACIDALVLARDIHGMRAFFIALSFSHAVRTCNEVAHLLAREGRGFPGLRFWIEEAPPSVEEVALKDKCQRGGIDSGLNLIHFRMKVPGWDLMSVVIERDVLTLINKANCREYDRSVFRSLVMQIHGMRAFFIALSFSHVVRTCNEVAHLLAREGRGFPGLRFWIEEAPPSVEEAALKDK</sequence>
<dbReference type="Proteomes" id="UP001396334">
    <property type="component" value="Unassembled WGS sequence"/>
</dbReference>
<feature type="region of interest" description="Disordered" evidence="1">
    <location>
        <begin position="1"/>
        <end position="38"/>
    </location>
</feature>
<evidence type="ECO:0000313" key="5">
    <source>
        <dbReference type="Proteomes" id="UP001396334"/>
    </source>
</evidence>
<evidence type="ECO:0000313" key="4">
    <source>
        <dbReference type="EMBL" id="KAK9003342.1"/>
    </source>
</evidence>
<dbReference type="InterPro" id="IPR002156">
    <property type="entry name" value="RNaseH_domain"/>
</dbReference>
<evidence type="ECO:0000259" key="3">
    <source>
        <dbReference type="Pfam" id="PF13966"/>
    </source>
</evidence>
<accession>A0ABR2QRR6</accession>
<gene>
    <name evidence="4" type="ORF">V6N11_060906</name>
</gene>
<evidence type="ECO:0000256" key="1">
    <source>
        <dbReference type="SAM" id="MobiDB-lite"/>
    </source>
</evidence>
<dbReference type="Pfam" id="PF13966">
    <property type="entry name" value="zf-RVT"/>
    <property type="match status" value="1"/>
</dbReference>
<protein>
    <recommendedName>
        <fullName evidence="6">Reverse transcriptase zinc-binding domain-containing protein</fullName>
    </recommendedName>
</protein>
<dbReference type="EMBL" id="JBBPBN010000034">
    <property type="protein sequence ID" value="KAK9003342.1"/>
    <property type="molecule type" value="Genomic_DNA"/>
</dbReference>
<name>A0ABR2QRR6_9ROSI</name>
<feature type="compositionally biased region" description="Polar residues" evidence="1">
    <location>
        <begin position="1"/>
        <end position="13"/>
    </location>
</feature>
<evidence type="ECO:0000259" key="2">
    <source>
        <dbReference type="Pfam" id="PF13456"/>
    </source>
</evidence>
<evidence type="ECO:0008006" key="6">
    <source>
        <dbReference type="Google" id="ProtNLM"/>
    </source>
</evidence>
<feature type="domain" description="Reverse transcriptase zinc-binding" evidence="3">
    <location>
        <begin position="234"/>
        <end position="327"/>
    </location>
</feature>
<dbReference type="InterPro" id="IPR052929">
    <property type="entry name" value="RNase_H-like_EbsB-rel"/>
</dbReference>
<keyword evidence="5" id="KW-1185">Reference proteome</keyword>
<dbReference type="Pfam" id="PF13456">
    <property type="entry name" value="RVT_3"/>
    <property type="match status" value="1"/>
</dbReference>
<reference evidence="4 5" key="1">
    <citation type="journal article" date="2024" name="G3 (Bethesda)">
        <title>Genome assembly of Hibiscus sabdariffa L. provides insights into metabolisms of medicinal natural products.</title>
        <authorList>
            <person name="Kim T."/>
        </authorList>
    </citation>
    <scope>NUCLEOTIDE SEQUENCE [LARGE SCALE GENOMIC DNA]</scope>
    <source>
        <strain evidence="4">TK-2024</strain>
        <tissue evidence="4">Old leaves</tissue>
    </source>
</reference>